<dbReference type="InterPro" id="IPR007066">
    <property type="entry name" value="RNA_pol_Rpb1_3"/>
</dbReference>
<feature type="domain" description="RNA polymerase N-terminal" evidence="8">
    <location>
        <begin position="1"/>
        <end position="285"/>
    </location>
</feature>
<reference evidence="9 10" key="1">
    <citation type="journal article" date="2017" name="Environ. Microbiol.">
        <title>Decay of the glycolytic pathway and adaptation to intranuclear parasitism within Enterocytozoonidae microsporidia.</title>
        <authorList>
            <person name="Wiredu Boakye D."/>
            <person name="Jaroenlak P."/>
            <person name="Prachumwat A."/>
            <person name="Williams T.A."/>
            <person name="Bateman K.S."/>
            <person name="Itsathitphaisarn O."/>
            <person name="Sritunyalucksana K."/>
            <person name="Paszkiewicz K.H."/>
            <person name="Moore K.A."/>
            <person name="Stentiford G.D."/>
            <person name="Williams B.A."/>
        </authorList>
    </citation>
    <scope>NUCLEOTIDE SEQUENCE [LARGE SCALE GENOMIC DNA]</scope>
    <source>
        <strain evidence="9 10">GB1</strain>
    </source>
</reference>
<dbReference type="Gene3D" id="1.10.132.30">
    <property type="match status" value="1"/>
</dbReference>
<dbReference type="Gene3D" id="6.10.250.2940">
    <property type="match status" value="1"/>
</dbReference>
<dbReference type="Pfam" id="PF04998">
    <property type="entry name" value="RNA_pol_Rpb1_5"/>
    <property type="match status" value="1"/>
</dbReference>
<keyword evidence="5 7" id="KW-0804">Transcription</keyword>
<dbReference type="FunFam" id="2.40.40.20:FF:000019">
    <property type="entry name" value="DNA-directed RNA polymerase II subunit RPB1"/>
    <property type="match status" value="1"/>
</dbReference>
<evidence type="ECO:0000256" key="3">
    <source>
        <dbReference type="ARBA" id="ARBA00022679"/>
    </source>
</evidence>
<dbReference type="PANTHER" id="PTHR19376:SF32">
    <property type="entry name" value="DNA-DIRECTED RNA POLYMERASE III SUBUNIT RPC1"/>
    <property type="match status" value="1"/>
</dbReference>
<dbReference type="GO" id="GO:0003899">
    <property type="term" value="F:DNA-directed RNA polymerase activity"/>
    <property type="evidence" value="ECO:0007669"/>
    <property type="project" value="UniProtKB-EC"/>
</dbReference>
<comment type="caution">
    <text evidence="9">The sequence shown here is derived from an EMBL/GenBank/DDBJ whole genome shotgun (WGS) entry which is preliminary data.</text>
</comment>
<dbReference type="GO" id="GO:0006384">
    <property type="term" value="P:transcription initiation at RNA polymerase III promoter"/>
    <property type="evidence" value="ECO:0007669"/>
    <property type="project" value="EnsemblFungi"/>
</dbReference>
<keyword evidence="3 7" id="KW-0808">Transferase</keyword>
<evidence type="ECO:0000313" key="10">
    <source>
        <dbReference type="Proteomes" id="UP000192639"/>
    </source>
</evidence>
<proteinExistence type="inferred from homology"/>
<dbReference type="PANTHER" id="PTHR19376">
    <property type="entry name" value="DNA-DIRECTED RNA POLYMERASE"/>
    <property type="match status" value="1"/>
</dbReference>
<dbReference type="SUPFAM" id="SSF64484">
    <property type="entry name" value="beta and beta-prime subunits of DNA dependent RNA-polymerase"/>
    <property type="match status" value="1"/>
</dbReference>
<evidence type="ECO:0000259" key="8">
    <source>
        <dbReference type="SMART" id="SM00663"/>
    </source>
</evidence>
<dbReference type="SMART" id="SM00663">
    <property type="entry name" value="RPOLA_N"/>
    <property type="match status" value="1"/>
</dbReference>
<dbReference type="Gene3D" id="3.30.1490.180">
    <property type="entry name" value="RNA polymerase ii"/>
    <property type="match status" value="1"/>
</dbReference>
<keyword evidence="10" id="KW-1185">Reference proteome</keyword>
<dbReference type="EC" id="2.7.7.6" evidence="7"/>
<name>A0A1Y1S7H9_9MICR</name>
<dbReference type="InterPro" id="IPR007080">
    <property type="entry name" value="RNA_pol_Rpb1_1"/>
</dbReference>
<evidence type="ECO:0000256" key="6">
    <source>
        <dbReference type="ARBA" id="ARBA00048552"/>
    </source>
</evidence>
<comment type="similarity">
    <text evidence="1 7">Belongs to the RNA polymerase beta' chain family.</text>
</comment>
<evidence type="ECO:0000256" key="1">
    <source>
        <dbReference type="ARBA" id="ARBA00006460"/>
    </source>
</evidence>
<dbReference type="Gene3D" id="1.10.150.390">
    <property type="match status" value="1"/>
</dbReference>
<dbReference type="InterPro" id="IPR042102">
    <property type="entry name" value="RNA_pol_Rpb1_3_sf"/>
</dbReference>
<evidence type="ECO:0000256" key="2">
    <source>
        <dbReference type="ARBA" id="ARBA00022478"/>
    </source>
</evidence>
<dbReference type="AlphaFoldDB" id="A0A1Y1S7H9"/>
<dbReference type="InterPro" id="IPR000722">
    <property type="entry name" value="RNA_pol_asu"/>
</dbReference>
<dbReference type="Pfam" id="PF04983">
    <property type="entry name" value="RNA_pol_Rpb1_3"/>
    <property type="match status" value="1"/>
</dbReference>
<dbReference type="Pfam" id="PF05000">
    <property type="entry name" value="RNA_pol_Rpb1_4"/>
    <property type="match status" value="1"/>
</dbReference>
<dbReference type="GO" id="GO:0003677">
    <property type="term" value="F:DNA binding"/>
    <property type="evidence" value="ECO:0007669"/>
    <property type="project" value="InterPro"/>
</dbReference>
<evidence type="ECO:0000256" key="4">
    <source>
        <dbReference type="ARBA" id="ARBA00022695"/>
    </source>
</evidence>
<dbReference type="VEuPathDB" id="MicrosporidiaDB:ECANGB1_751"/>
<dbReference type="GO" id="GO:0042797">
    <property type="term" value="P:tRNA transcription by RNA polymerase III"/>
    <property type="evidence" value="ECO:0007669"/>
    <property type="project" value="EnsemblFungi"/>
</dbReference>
<evidence type="ECO:0000256" key="5">
    <source>
        <dbReference type="ARBA" id="ARBA00023163"/>
    </source>
</evidence>
<dbReference type="OrthoDB" id="270392at2759"/>
<dbReference type="Gene3D" id="6.20.50.80">
    <property type="match status" value="1"/>
</dbReference>
<evidence type="ECO:0000313" key="9">
    <source>
        <dbReference type="EMBL" id="ORD94423.1"/>
    </source>
</evidence>
<dbReference type="InterPro" id="IPR007083">
    <property type="entry name" value="RNA_pol_Rpb1_4"/>
</dbReference>
<dbReference type="EMBL" id="LWDP01000021">
    <property type="protein sequence ID" value="ORD94423.1"/>
    <property type="molecule type" value="Genomic_DNA"/>
</dbReference>
<dbReference type="InterPro" id="IPR045867">
    <property type="entry name" value="DNA-dir_RpoC_beta_prime"/>
</dbReference>
<keyword evidence="2 7" id="KW-0240">DNA-directed RNA polymerase</keyword>
<dbReference type="InterPro" id="IPR038120">
    <property type="entry name" value="Rpb1_funnel_sf"/>
</dbReference>
<accession>A0A1Y1S7H9</accession>
<dbReference type="Gene3D" id="1.10.274.100">
    <property type="entry name" value="RNA polymerase Rpb1, domain 3"/>
    <property type="match status" value="1"/>
</dbReference>
<sequence length="954" mass="106811">MHKDGFNEDDLTVKISEIINSNGLLEDGMRRGVRMQTLNDDWDYVQLQVALYINSDLPGVSVPNSTGIKSLVNRIKGKGGRFRMNLSGKRVDFSGRTVISPDPNLSVEEVGMPLEMALEMTVPEKVTSLNKGRLEKLVENGPGVLEGANYVVREVEKEGNRKQIRVFLKYAKNRRLKVGDTVERHLRDGDVVLFNRQPSLHRMSIMAHRVRVGDHKTLRFNECVCNPYNADFDGDEMNIHVPQTKEAQAEAAELMSVRRNICTIRNNEPLVSPTQDFITGAYLMTKKDRFLNKSDFYGLVANLEIVGRMEVEPVIRMGAVSLYSGKQVIQAMLDLILVGSETRLNLDTKNRGLNRVLFWGGKFIMGELDKAIIGAENRKGSVVCRLLEISREACIRFINDLSRISSRFLMERGFSIGLDDVFMNEAVREKKEEIFDRTKKRLFDVVDEMEITSSLNRIREECGTVCLMNLSRSNSAVVMAECGSKGSRINVSQMVACVGQQVVSGERIRNGMDGRTLPHMVEERKETKTDESIENDIFYRGFVYNSFFSGLRANEFFFHTVSGREGLVDTAVKTAETGYMQRRLMKALEDLSVKYDGTVRNSHGEIVQFAYGGDGVDPLKWNRQNGKKDADLGIEPGSCVGAMSAQSIGEPGTQMTLKTFHFAGVASMNITQGVPRLKEIINGTHCISTPVVRLGSLTEEAVSKLRAVIQKKRMRDILVEMRREFRIVKDRVVSVIEMETSEAIDERVAERLNITRNSERKYTVKHRYSDFRENKLRDDLMNAQVAGLKECNGFFVEAESTTGLFALLVNAGVGEFLNILSIAASLELDYSTIKTNNVVEIEGVLGIEAARESIIAEIEQTMESHGIKIDQRHLQLLSDAMTVRGALLGITRFGMKNAKNSTLMLASFEQTADFLFGAAVESRTDLIRGVSESVIVGKQINKGTNEDVEIIVGE</sequence>
<dbReference type="Gene3D" id="2.40.40.20">
    <property type="match status" value="1"/>
</dbReference>
<comment type="catalytic activity">
    <reaction evidence="6 7">
        <text>RNA(n) + a ribonucleoside 5'-triphosphate = RNA(n+1) + diphosphate</text>
        <dbReference type="Rhea" id="RHEA:21248"/>
        <dbReference type="Rhea" id="RHEA-COMP:14527"/>
        <dbReference type="Rhea" id="RHEA-COMP:17342"/>
        <dbReference type="ChEBI" id="CHEBI:33019"/>
        <dbReference type="ChEBI" id="CHEBI:61557"/>
        <dbReference type="ChEBI" id="CHEBI:140395"/>
        <dbReference type="EC" id="2.7.7.6"/>
    </reaction>
</comment>
<dbReference type="InterPro" id="IPR006592">
    <property type="entry name" value="RNA_pol_N"/>
</dbReference>
<comment type="function">
    <text evidence="7">DNA-dependent RNA polymerase catalyzes the transcription of DNA into RNA using the four ribonucleoside triphosphates as substrates.</text>
</comment>
<protein>
    <recommendedName>
        <fullName evidence="7">DNA-directed RNA polymerase subunit</fullName>
        <ecNumber evidence="7">2.7.7.6</ecNumber>
    </recommendedName>
</protein>
<dbReference type="GO" id="GO:0005666">
    <property type="term" value="C:RNA polymerase III complex"/>
    <property type="evidence" value="ECO:0007669"/>
    <property type="project" value="EnsemblFungi"/>
</dbReference>
<dbReference type="GO" id="GO:0006386">
    <property type="term" value="P:termination of RNA polymerase III transcription"/>
    <property type="evidence" value="ECO:0007669"/>
    <property type="project" value="EnsemblFungi"/>
</dbReference>
<dbReference type="InterPro" id="IPR007081">
    <property type="entry name" value="RNA_pol_Rpb1_5"/>
</dbReference>
<dbReference type="GO" id="GO:0000785">
    <property type="term" value="C:chromatin"/>
    <property type="evidence" value="ECO:0007669"/>
    <property type="project" value="EnsemblFungi"/>
</dbReference>
<dbReference type="Proteomes" id="UP000192639">
    <property type="component" value="Unassembled WGS sequence"/>
</dbReference>
<organism evidence="9 10">
    <name type="scientific">Enterospora canceri</name>
    <dbReference type="NCBI Taxonomy" id="1081671"/>
    <lineage>
        <taxon>Eukaryota</taxon>
        <taxon>Fungi</taxon>
        <taxon>Fungi incertae sedis</taxon>
        <taxon>Microsporidia</taxon>
        <taxon>Enterocytozoonidae</taxon>
        <taxon>Enterospora</taxon>
    </lineage>
</organism>
<dbReference type="Pfam" id="PF04997">
    <property type="entry name" value="RNA_pol_Rpb1_1"/>
    <property type="match status" value="1"/>
</dbReference>
<gene>
    <name evidence="9" type="primary">RPC1</name>
    <name evidence="9" type="ORF">ECANGB1_751</name>
</gene>
<evidence type="ECO:0000256" key="7">
    <source>
        <dbReference type="RuleBase" id="RU004279"/>
    </source>
</evidence>
<dbReference type="Pfam" id="PF00623">
    <property type="entry name" value="RNA_pol_Rpb1_2"/>
    <property type="match status" value="1"/>
</dbReference>
<keyword evidence="4 7" id="KW-0548">Nucleotidyltransferase</keyword>